<dbReference type="Proteomes" id="UP001606300">
    <property type="component" value="Unassembled WGS sequence"/>
</dbReference>
<name>A0ABW7ERA8_9BURK</name>
<accession>A0ABW7ERA8</accession>
<evidence type="ECO:0000256" key="1">
    <source>
        <dbReference type="SAM" id="MobiDB-lite"/>
    </source>
</evidence>
<dbReference type="EMBL" id="JBIGHY010000005">
    <property type="protein sequence ID" value="MFG6415404.1"/>
    <property type="molecule type" value="Genomic_DNA"/>
</dbReference>
<proteinExistence type="predicted"/>
<comment type="caution">
    <text evidence="2">The sequence shown here is derived from an EMBL/GenBank/DDBJ whole genome shotgun (WGS) entry which is preliminary data.</text>
</comment>
<dbReference type="RefSeq" id="WP_394471467.1">
    <property type="nucleotide sequence ID" value="NZ_JBIGHY010000005.1"/>
</dbReference>
<evidence type="ECO:0000313" key="2">
    <source>
        <dbReference type="EMBL" id="MFG6415404.1"/>
    </source>
</evidence>
<keyword evidence="3" id="KW-1185">Reference proteome</keyword>
<protein>
    <submittedName>
        <fullName evidence="2">Uncharacterized protein</fullName>
    </submittedName>
</protein>
<gene>
    <name evidence="2" type="ORF">ACG02S_16015</name>
</gene>
<reference evidence="2 3" key="1">
    <citation type="submission" date="2024-09" db="EMBL/GenBank/DDBJ databases">
        <title>Novel species of the genus Pelomonas and Roseateles isolated from streams.</title>
        <authorList>
            <person name="Lu H."/>
        </authorList>
    </citation>
    <scope>NUCLEOTIDE SEQUENCE [LARGE SCALE GENOMIC DNA]</scope>
    <source>
        <strain evidence="2 3">DC23W</strain>
    </source>
</reference>
<evidence type="ECO:0000313" key="3">
    <source>
        <dbReference type="Proteomes" id="UP001606300"/>
    </source>
</evidence>
<organism evidence="2 3">
    <name type="scientific">Pelomonas dachongensis</name>
    <dbReference type="NCBI Taxonomy" id="3299029"/>
    <lineage>
        <taxon>Bacteria</taxon>
        <taxon>Pseudomonadati</taxon>
        <taxon>Pseudomonadota</taxon>
        <taxon>Betaproteobacteria</taxon>
        <taxon>Burkholderiales</taxon>
        <taxon>Sphaerotilaceae</taxon>
        <taxon>Roseateles</taxon>
    </lineage>
</organism>
<sequence>MTMHKLIVVAMLIVSMVAALFYVSTFPAEGAGVEDAPPTLMLESEQPSTGPAGGMAVPVQQRLDTQTLRHLA</sequence>
<feature type="region of interest" description="Disordered" evidence="1">
    <location>
        <begin position="34"/>
        <end position="56"/>
    </location>
</feature>